<dbReference type="Proteomes" id="UP001610446">
    <property type="component" value="Unassembled WGS sequence"/>
</dbReference>
<name>A0ABR4JG45_9EURO</name>
<keyword evidence="1" id="KW-0732">Signal</keyword>
<gene>
    <name evidence="2" type="ORF">BJY01DRAFT_251174</name>
</gene>
<evidence type="ECO:0000313" key="2">
    <source>
        <dbReference type="EMBL" id="KAL2837943.1"/>
    </source>
</evidence>
<reference evidence="2 3" key="1">
    <citation type="submission" date="2024-07" db="EMBL/GenBank/DDBJ databases">
        <title>Section-level genome sequencing and comparative genomics of Aspergillus sections Usti and Cavernicolus.</title>
        <authorList>
            <consortium name="Lawrence Berkeley National Laboratory"/>
            <person name="Nybo J.L."/>
            <person name="Vesth T.C."/>
            <person name="Theobald S."/>
            <person name="Frisvad J.C."/>
            <person name="Larsen T.O."/>
            <person name="Kjaerboelling I."/>
            <person name="Rothschild-Mancinelli K."/>
            <person name="Lyhne E.K."/>
            <person name="Kogle M.E."/>
            <person name="Barry K."/>
            <person name="Clum A."/>
            <person name="Na H."/>
            <person name="Ledsgaard L."/>
            <person name="Lin J."/>
            <person name="Lipzen A."/>
            <person name="Kuo A."/>
            <person name="Riley R."/>
            <person name="Mondo S."/>
            <person name="Labutti K."/>
            <person name="Haridas S."/>
            <person name="Pangalinan J."/>
            <person name="Salamov A.A."/>
            <person name="Simmons B.A."/>
            <person name="Magnuson J.K."/>
            <person name="Chen J."/>
            <person name="Drula E."/>
            <person name="Henrissat B."/>
            <person name="Wiebenga A."/>
            <person name="Lubbers R.J."/>
            <person name="Gomes A.C."/>
            <person name="Makela M.R."/>
            <person name="Stajich J."/>
            <person name="Grigoriev I.V."/>
            <person name="Mortensen U.H."/>
            <person name="De Vries R.P."/>
            <person name="Baker S.E."/>
            <person name="Andersen M.R."/>
        </authorList>
    </citation>
    <scope>NUCLEOTIDE SEQUENCE [LARGE SCALE GENOMIC DNA]</scope>
    <source>
        <strain evidence="2 3">CBS 123904</strain>
    </source>
</reference>
<evidence type="ECO:0000313" key="3">
    <source>
        <dbReference type="Proteomes" id="UP001610446"/>
    </source>
</evidence>
<protein>
    <recommendedName>
        <fullName evidence="4">AA1-like domain-containing protein</fullName>
    </recommendedName>
</protein>
<evidence type="ECO:0000256" key="1">
    <source>
        <dbReference type="SAM" id="SignalP"/>
    </source>
</evidence>
<feature type="chain" id="PRO_5045046451" description="AA1-like domain-containing protein" evidence="1">
    <location>
        <begin position="20"/>
        <end position="106"/>
    </location>
</feature>
<accession>A0ABR4JG45</accession>
<dbReference type="EMBL" id="JBFXLU010000152">
    <property type="protein sequence ID" value="KAL2837943.1"/>
    <property type="molecule type" value="Genomic_DNA"/>
</dbReference>
<keyword evidence="3" id="KW-1185">Reference proteome</keyword>
<comment type="caution">
    <text evidence="2">The sequence shown here is derived from an EMBL/GenBank/DDBJ whole genome shotgun (WGS) entry which is preliminary data.</text>
</comment>
<sequence length="106" mass="11174">MKLTLLATTLAALTSITSAIPTGGHADRAFITFHGAADASFSMDFPTDGSTVQITDVLSISKISSTSHAVCHFKGIDGSFTQVVGEQTVDVGPPQTQVWGTCWRMQ</sequence>
<evidence type="ECO:0008006" key="4">
    <source>
        <dbReference type="Google" id="ProtNLM"/>
    </source>
</evidence>
<organism evidence="2 3">
    <name type="scientific">Aspergillus pseudoustus</name>
    <dbReference type="NCBI Taxonomy" id="1810923"/>
    <lineage>
        <taxon>Eukaryota</taxon>
        <taxon>Fungi</taxon>
        <taxon>Dikarya</taxon>
        <taxon>Ascomycota</taxon>
        <taxon>Pezizomycotina</taxon>
        <taxon>Eurotiomycetes</taxon>
        <taxon>Eurotiomycetidae</taxon>
        <taxon>Eurotiales</taxon>
        <taxon>Aspergillaceae</taxon>
        <taxon>Aspergillus</taxon>
        <taxon>Aspergillus subgen. Nidulantes</taxon>
    </lineage>
</organism>
<feature type="signal peptide" evidence="1">
    <location>
        <begin position="1"/>
        <end position="19"/>
    </location>
</feature>
<proteinExistence type="predicted"/>